<organism evidence="1">
    <name type="scientific">uncultured Chloroflexia bacterium</name>
    <dbReference type="NCBI Taxonomy" id="1672391"/>
    <lineage>
        <taxon>Bacteria</taxon>
        <taxon>Bacillati</taxon>
        <taxon>Chloroflexota</taxon>
        <taxon>Chloroflexia</taxon>
        <taxon>environmental samples</taxon>
    </lineage>
</organism>
<protein>
    <submittedName>
        <fullName evidence="1">Uncharacterized protein</fullName>
    </submittedName>
</protein>
<reference evidence="1" key="1">
    <citation type="submission" date="2020-02" db="EMBL/GenBank/DDBJ databases">
        <authorList>
            <person name="Meier V. D."/>
        </authorList>
    </citation>
    <scope>NUCLEOTIDE SEQUENCE</scope>
    <source>
        <strain evidence="1">AVDCRST_MAG93</strain>
    </source>
</reference>
<feature type="non-terminal residue" evidence="1">
    <location>
        <position position="45"/>
    </location>
</feature>
<name>A0A6J4JUZ4_9CHLR</name>
<accession>A0A6J4JUZ4</accession>
<feature type="non-terminal residue" evidence="1">
    <location>
        <position position="1"/>
    </location>
</feature>
<dbReference type="AlphaFoldDB" id="A0A6J4JUZ4"/>
<gene>
    <name evidence="1" type="ORF">AVDCRST_MAG93-3686</name>
</gene>
<sequence>LRKFRTSACPRVMMSADVACLNPRMGYSRYLRCPWSRSMPLLRYF</sequence>
<dbReference type="EMBL" id="CADCTR010001254">
    <property type="protein sequence ID" value="CAA9287998.1"/>
    <property type="molecule type" value="Genomic_DNA"/>
</dbReference>
<evidence type="ECO:0000313" key="1">
    <source>
        <dbReference type="EMBL" id="CAA9287998.1"/>
    </source>
</evidence>
<proteinExistence type="predicted"/>